<dbReference type="RefSeq" id="WP_149840633.1">
    <property type="nucleotide sequence ID" value="NZ_VUOC01000004.1"/>
</dbReference>
<dbReference type="PROSITE" id="PS01124">
    <property type="entry name" value="HTH_ARAC_FAMILY_2"/>
    <property type="match status" value="1"/>
</dbReference>
<dbReference type="InterPro" id="IPR002818">
    <property type="entry name" value="DJ-1/PfpI"/>
</dbReference>
<dbReference type="GO" id="GO:0003700">
    <property type="term" value="F:DNA-binding transcription factor activity"/>
    <property type="evidence" value="ECO:0007669"/>
    <property type="project" value="InterPro"/>
</dbReference>
<dbReference type="SUPFAM" id="SSF52317">
    <property type="entry name" value="Class I glutamine amidotransferase-like"/>
    <property type="match status" value="1"/>
</dbReference>
<dbReference type="InterPro" id="IPR052158">
    <property type="entry name" value="INH-QAR"/>
</dbReference>
<accession>A0A5B2VKW1</accession>
<protein>
    <submittedName>
        <fullName evidence="4">Helix-turn-helix domain-containing protein</fullName>
    </submittedName>
</protein>
<dbReference type="GO" id="GO:0043565">
    <property type="term" value="F:sequence-specific DNA binding"/>
    <property type="evidence" value="ECO:0007669"/>
    <property type="project" value="InterPro"/>
</dbReference>
<dbReference type="InterPro" id="IPR029062">
    <property type="entry name" value="Class_I_gatase-like"/>
</dbReference>
<keyword evidence="1" id="KW-0805">Transcription regulation</keyword>
<comment type="caution">
    <text evidence="4">The sequence shown here is derived from an EMBL/GenBank/DDBJ whole genome shotgun (WGS) entry which is preliminary data.</text>
</comment>
<dbReference type="SMART" id="SM00342">
    <property type="entry name" value="HTH_ARAC"/>
    <property type="match status" value="1"/>
</dbReference>
<evidence type="ECO:0000259" key="3">
    <source>
        <dbReference type="PROSITE" id="PS01124"/>
    </source>
</evidence>
<dbReference type="PANTHER" id="PTHR43130:SF3">
    <property type="entry name" value="HTH-TYPE TRANSCRIPTIONAL REGULATOR RV1931C"/>
    <property type="match status" value="1"/>
</dbReference>
<evidence type="ECO:0000256" key="1">
    <source>
        <dbReference type="ARBA" id="ARBA00023015"/>
    </source>
</evidence>
<reference evidence="4 5" key="1">
    <citation type="submission" date="2019-09" db="EMBL/GenBank/DDBJ databases">
        <title>Chitinophaga ginsengihumi sp. nov., isolated from soil of ginseng rhizosphere.</title>
        <authorList>
            <person name="Lee J."/>
        </authorList>
    </citation>
    <scope>NUCLEOTIDE SEQUENCE [LARGE SCALE GENOMIC DNA]</scope>
    <source>
        <strain evidence="4 5">BN140078</strain>
    </source>
</reference>
<dbReference type="InterPro" id="IPR018060">
    <property type="entry name" value="HTH_AraC"/>
</dbReference>
<evidence type="ECO:0000313" key="5">
    <source>
        <dbReference type="Proteomes" id="UP000324611"/>
    </source>
</evidence>
<feature type="domain" description="HTH araC/xylS-type" evidence="3">
    <location>
        <begin position="221"/>
        <end position="319"/>
    </location>
</feature>
<dbReference type="EMBL" id="VUOC01000004">
    <property type="protein sequence ID" value="KAA2239454.1"/>
    <property type="molecule type" value="Genomic_DNA"/>
</dbReference>
<evidence type="ECO:0000256" key="2">
    <source>
        <dbReference type="ARBA" id="ARBA00023163"/>
    </source>
</evidence>
<keyword evidence="2" id="KW-0804">Transcription</keyword>
<proteinExistence type="predicted"/>
<dbReference type="Proteomes" id="UP000324611">
    <property type="component" value="Unassembled WGS sequence"/>
</dbReference>
<organism evidence="4 5">
    <name type="scientific">Chitinophaga agrisoli</name>
    <dbReference type="NCBI Taxonomy" id="2607653"/>
    <lineage>
        <taxon>Bacteria</taxon>
        <taxon>Pseudomonadati</taxon>
        <taxon>Bacteroidota</taxon>
        <taxon>Chitinophagia</taxon>
        <taxon>Chitinophagales</taxon>
        <taxon>Chitinophagaceae</taxon>
        <taxon>Chitinophaga</taxon>
    </lineage>
</organism>
<reference evidence="4 5" key="2">
    <citation type="submission" date="2019-09" db="EMBL/GenBank/DDBJ databases">
        <authorList>
            <person name="Jin C."/>
        </authorList>
    </citation>
    <scope>NUCLEOTIDE SEQUENCE [LARGE SCALE GENOMIC DNA]</scope>
    <source>
        <strain evidence="4 5">BN140078</strain>
    </source>
</reference>
<evidence type="ECO:0000313" key="4">
    <source>
        <dbReference type="EMBL" id="KAA2239454.1"/>
    </source>
</evidence>
<keyword evidence="5" id="KW-1185">Reference proteome</keyword>
<dbReference type="InterPro" id="IPR009057">
    <property type="entry name" value="Homeodomain-like_sf"/>
</dbReference>
<name>A0A5B2VKW1_9BACT</name>
<dbReference type="Pfam" id="PF12833">
    <property type="entry name" value="HTH_18"/>
    <property type="match status" value="1"/>
</dbReference>
<dbReference type="Gene3D" id="1.10.10.60">
    <property type="entry name" value="Homeodomain-like"/>
    <property type="match status" value="2"/>
</dbReference>
<gene>
    <name evidence="4" type="ORF">F0L74_24960</name>
</gene>
<dbReference type="Pfam" id="PF01965">
    <property type="entry name" value="DJ-1_PfpI"/>
    <property type="match status" value="1"/>
</dbReference>
<dbReference type="Gene3D" id="3.40.50.880">
    <property type="match status" value="1"/>
</dbReference>
<sequence>MKYVSVLIPEGDISLSNVEGLHHIFAETNKAVMKEGKPPAFFFQLVGKRSNNQLKENFFSIHPSRLITEDFKTDLLIIPALHGDVLGNMEHNKDLIPWIISQYRNGAEVISLCTGAFLLASTGLLDGKKCTTHWAHADDFRRLFPDAELVKDEIMTNEKGIYTSGAAYSYLNLILYLINKYTSHQVMVFIAKVFAIDVDRQKQSHFIIFEGYKNHKDESVLQVQEFIETNYQQKLTVDQLAGMVNLGRRNFERRFKVATATSVVEYIQMVKVEAAKKLLESGVRNINEVMYDTGYNDTKSFRDVFKRITGMSPLGYRNHFNREMVY</sequence>
<dbReference type="AlphaFoldDB" id="A0A5B2VKW1"/>
<dbReference type="SUPFAM" id="SSF46689">
    <property type="entry name" value="Homeodomain-like"/>
    <property type="match status" value="2"/>
</dbReference>
<dbReference type="PANTHER" id="PTHR43130">
    <property type="entry name" value="ARAC-FAMILY TRANSCRIPTIONAL REGULATOR"/>
    <property type="match status" value="1"/>
</dbReference>